<evidence type="ECO:0000313" key="12">
    <source>
        <dbReference type="Proteomes" id="UP000285860"/>
    </source>
</evidence>
<evidence type="ECO:0000256" key="3">
    <source>
        <dbReference type="ARBA" id="ARBA00022454"/>
    </source>
</evidence>
<dbReference type="InterPro" id="IPR001214">
    <property type="entry name" value="SET_dom"/>
</dbReference>
<evidence type="ECO:0000259" key="10">
    <source>
        <dbReference type="PROSITE" id="PS51215"/>
    </source>
</evidence>
<dbReference type="PROSITE" id="PS50280">
    <property type="entry name" value="SET"/>
    <property type="match status" value="1"/>
</dbReference>
<evidence type="ECO:0000256" key="6">
    <source>
        <dbReference type="ARBA" id="ARBA00022691"/>
    </source>
</evidence>
<keyword evidence="5" id="KW-0808">Transferase</keyword>
<keyword evidence="8" id="KW-0175">Coiled coil</keyword>
<proteinExistence type="predicted"/>
<keyword evidence="6" id="KW-0949">S-adenosyl-L-methionine</keyword>
<evidence type="ECO:0000256" key="4">
    <source>
        <dbReference type="ARBA" id="ARBA00022603"/>
    </source>
</evidence>
<evidence type="ECO:0000313" key="11">
    <source>
        <dbReference type="EMBL" id="RKK90628.1"/>
    </source>
</evidence>
<keyword evidence="7" id="KW-0539">Nucleus</keyword>
<dbReference type="PROSITE" id="PS51215">
    <property type="entry name" value="AWS"/>
    <property type="match status" value="1"/>
</dbReference>
<dbReference type="PANTHER" id="PTHR22884">
    <property type="entry name" value="SET DOMAIN PROTEINS"/>
    <property type="match status" value="1"/>
</dbReference>
<sequence>MGSDLHSASVAAVLDVTCDNLQASKKQSAPEPSPVVKFGIQQISVGTHTPEQLLEKTVQKSAQQVEGLLKGDLEEAKLNVEKSKMRLRELEEELEREKKNFTANQKVVQYFTNLINGAKAGGGFIKVPKKKYKKHHAKLDDKRYSSVGKMATGPPASVQQPTGTLSAAPTSLITHNTQQSLENTHQSATVDEDMLSETGSTTLHSGALTDTVNPAIQNRNIDAAENESRMLTNYKNGQPLHGTCSLPRYRISWEGIKQSELCHIPRGRSLTRSDEIHTSVERQIRRITEGYGKCQCDKKGTKNRSDEGCTENCTNKESSILCDDKTCSIGREECQNRWLETWARKEGELNQHLDIRENPRFGKELFWNSPVGKDPERLIAEYRGQLISNNELMARREKQDGGSITEGHFNFEVKSLGGSEHLWLDSTYKGSIARFANHNCDPNCIVIQFLDSDGPRLFLQSVRRISPGDAITISYGRRVPPAYFRATIGLKSQDVPVCYCGHEICQWHITSAVRGMEIWLTNVPGDWSKDRKPGEPVPRAINLYLPGARHTINVLDGNCNPDNEEETLRIACGKVISHLQASLVTIMGGNGN</sequence>
<comment type="caution">
    <text evidence="11">The sequence shown here is derived from an EMBL/GenBank/DDBJ whole genome shotgun (WGS) entry which is preliminary data.</text>
</comment>
<dbReference type="VEuPathDB" id="FungiDB:FOMG_13124"/>
<evidence type="ECO:0000256" key="8">
    <source>
        <dbReference type="SAM" id="Coils"/>
    </source>
</evidence>
<evidence type="ECO:0000256" key="5">
    <source>
        <dbReference type="ARBA" id="ARBA00022679"/>
    </source>
</evidence>
<comment type="subcellular location">
    <subcellularLocation>
        <location evidence="2">Chromosome</location>
    </subcellularLocation>
    <subcellularLocation>
        <location evidence="1">Nucleus</location>
    </subcellularLocation>
</comment>
<evidence type="ECO:0000259" key="9">
    <source>
        <dbReference type="PROSITE" id="PS50280"/>
    </source>
</evidence>
<reference evidence="11 12" key="1">
    <citation type="journal article" date="2018" name="Sci. Rep.">
        <title>Characterisation of pathogen-specific regions and novel effector candidates in Fusarium oxysporum f. sp. cepae.</title>
        <authorList>
            <person name="Armitage A.D."/>
            <person name="Taylor A."/>
            <person name="Sobczyk M.K."/>
            <person name="Baxter L."/>
            <person name="Greenfield B.P."/>
            <person name="Bates H.J."/>
            <person name="Wilson F."/>
            <person name="Jackson A.C."/>
            <person name="Ott S."/>
            <person name="Harrison R.J."/>
            <person name="Clarkson J.P."/>
        </authorList>
    </citation>
    <scope>NUCLEOTIDE SEQUENCE [LARGE SCALE GENOMIC DNA]</scope>
    <source>
        <strain evidence="11 12">Fo_A28</strain>
    </source>
</reference>
<keyword evidence="3" id="KW-0158">Chromosome</keyword>
<accession>A0A420PDN5</accession>
<evidence type="ECO:0000256" key="1">
    <source>
        <dbReference type="ARBA" id="ARBA00004123"/>
    </source>
</evidence>
<evidence type="ECO:0008006" key="13">
    <source>
        <dbReference type="Google" id="ProtNLM"/>
    </source>
</evidence>
<dbReference type="Proteomes" id="UP000285860">
    <property type="component" value="Unassembled WGS sequence"/>
</dbReference>
<protein>
    <recommendedName>
        <fullName evidence="13">SET domain-containing protein</fullName>
    </recommendedName>
</protein>
<dbReference type="InterPro" id="IPR050777">
    <property type="entry name" value="SET2_Histone-Lys_MeTrsfase"/>
</dbReference>
<dbReference type="Gene3D" id="2.170.270.10">
    <property type="entry name" value="SET domain"/>
    <property type="match status" value="1"/>
</dbReference>
<evidence type="ECO:0000256" key="7">
    <source>
        <dbReference type="ARBA" id="ARBA00023242"/>
    </source>
</evidence>
<dbReference type="GO" id="GO:0005694">
    <property type="term" value="C:chromosome"/>
    <property type="evidence" value="ECO:0007669"/>
    <property type="project" value="UniProtKB-SubCell"/>
</dbReference>
<feature type="coiled-coil region" evidence="8">
    <location>
        <begin position="73"/>
        <end position="107"/>
    </location>
</feature>
<dbReference type="AlphaFoldDB" id="A0A420PDN5"/>
<dbReference type="VEuPathDB" id="FungiDB:FOIG_11975"/>
<dbReference type="EMBL" id="MRCY01000265">
    <property type="protein sequence ID" value="RKK90628.1"/>
    <property type="molecule type" value="Genomic_DNA"/>
</dbReference>
<dbReference type="InterPro" id="IPR006560">
    <property type="entry name" value="AWS_dom"/>
</dbReference>
<feature type="domain" description="AWS" evidence="10">
    <location>
        <begin position="289"/>
        <end position="343"/>
    </location>
</feature>
<keyword evidence="4" id="KW-0489">Methyltransferase</keyword>
<dbReference type="VEuPathDB" id="FungiDB:HZS61_015729"/>
<dbReference type="GO" id="GO:0032259">
    <property type="term" value="P:methylation"/>
    <property type="evidence" value="ECO:0007669"/>
    <property type="project" value="UniProtKB-KW"/>
</dbReference>
<organism evidence="11 12">
    <name type="scientific">Fusarium oxysporum</name>
    <name type="common">Fusarium vascular wilt</name>
    <dbReference type="NCBI Taxonomy" id="5507"/>
    <lineage>
        <taxon>Eukaryota</taxon>
        <taxon>Fungi</taxon>
        <taxon>Dikarya</taxon>
        <taxon>Ascomycota</taxon>
        <taxon>Pezizomycotina</taxon>
        <taxon>Sordariomycetes</taxon>
        <taxon>Hypocreomycetidae</taxon>
        <taxon>Hypocreales</taxon>
        <taxon>Nectriaceae</taxon>
        <taxon>Fusarium</taxon>
        <taxon>Fusarium oxysporum species complex</taxon>
    </lineage>
</organism>
<dbReference type="SUPFAM" id="SSF82199">
    <property type="entry name" value="SET domain"/>
    <property type="match status" value="1"/>
</dbReference>
<dbReference type="VEuPathDB" id="FungiDB:FOZG_08334"/>
<dbReference type="VEuPathDB" id="FungiDB:FOXG_03647"/>
<dbReference type="Pfam" id="PF00856">
    <property type="entry name" value="SET"/>
    <property type="match status" value="1"/>
</dbReference>
<dbReference type="GO" id="GO:0005634">
    <property type="term" value="C:nucleus"/>
    <property type="evidence" value="ECO:0007669"/>
    <property type="project" value="UniProtKB-SubCell"/>
</dbReference>
<dbReference type="SMART" id="SM00317">
    <property type="entry name" value="SET"/>
    <property type="match status" value="1"/>
</dbReference>
<dbReference type="CDD" id="cd08161">
    <property type="entry name" value="SET"/>
    <property type="match status" value="1"/>
</dbReference>
<dbReference type="GO" id="GO:0042054">
    <property type="term" value="F:histone methyltransferase activity"/>
    <property type="evidence" value="ECO:0007669"/>
    <property type="project" value="InterPro"/>
</dbReference>
<dbReference type="InterPro" id="IPR046341">
    <property type="entry name" value="SET_dom_sf"/>
</dbReference>
<evidence type="ECO:0000256" key="2">
    <source>
        <dbReference type="ARBA" id="ARBA00004286"/>
    </source>
</evidence>
<gene>
    <name evidence="11" type="ORF">BFJ68_g16403</name>
</gene>
<feature type="domain" description="SET" evidence="9">
    <location>
        <begin position="351"/>
        <end position="476"/>
    </location>
</feature>
<name>A0A420PDN5_FUSOX</name>